<dbReference type="InterPro" id="IPR054586">
    <property type="entry name" value="MACPF_1_fungal"/>
</dbReference>
<organism evidence="3 4">
    <name type="scientific">Aspergillus tanneri</name>
    <dbReference type="NCBI Taxonomy" id="1220188"/>
    <lineage>
        <taxon>Eukaryota</taxon>
        <taxon>Fungi</taxon>
        <taxon>Dikarya</taxon>
        <taxon>Ascomycota</taxon>
        <taxon>Pezizomycotina</taxon>
        <taxon>Eurotiomycetes</taxon>
        <taxon>Eurotiomycetidae</taxon>
        <taxon>Eurotiales</taxon>
        <taxon>Aspergillaceae</taxon>
        <taxon>Aspergillus</taxon>
        <taxon>Aspergillus subgen. Circumdati</taxon>
    </lineage>
</organism>
<gene>
    <name evidence="3" type="ORF">ATNIH1004_009425</name>
</gene>
<name>A0A5M9ME05_9EURO</name>
<dbReference type="EMBL" id="QUQM01000006">
    <property type="protein sequence ID" value="KAA8645208.1"/>
    <property type="molecule type" value="Genomic_DNA"/>
</dbReference>
<dbReference type="RefSeq" id="XP_033424569.1">
    <property type="nucleotide sequence ID" value="XM_033574017.1"/>
</dbReference>
<accession>A0A5M9ME05</accession>
<evidence type="ECO:0000313" key="4">
    <source>
        <dbReference type="Proteomes" id="UP000324241"/>
    </source>
</evidence>
<dbReference type="Pfam" id="PF22693">
    <property type="entry name" value="MACPF_1"/>
    <property type="match status" value="1"/>
</dbReference>
<proteinExistence type="predicted"/>
<protein>
    <recommendedName>
        <fullName evidence="2">MACPF-like domain-containing protein</fullName>
    </recommendedName>
</protein>
<reference evidence="3 4" key="1">
    <citation type="submission" date="2019-08" db="EMBL/GenBank/DDBJ databases">
        <title>The genome sequence of a newly discovered highly antifungal drug resistant Aspergillus species, Aspergillus tanneri NIH 1004.</title>
        <authorList>
            <person name="Mounaud S."/>
            <person name="Singh I."/>
            <person name="Joardar V."/>
            <person name="Pakala S."/>
            <person name="Pakala S."/>
            <person name="Venepally P."/>
            <person name="Chung J.K."/>
            <person name="Losada L."/>
            <person name="Nierman W.C."/>
        </authorList>
    </citation>
    <scope>NUCLEOTIDE SEQUENCE [LARGE SCALE GENOMIC DNA]</scope>
    <source>
        <strain evidence="3 4">NIH1004</strain>
    </source>
</reference>
<sequence>MTQIQYIAVDTPKGNRPLVSVKVSDLGANPTLTNRVTYQWDRPTTHAFSANESNPISDETTLEEYISLTSSFNGVKKTDTSTAGEDSNNSANTSNSQGIQTIRIKLVSLSPVKAEKEEKTKENLAQSTVGKDLKDLLKSFRKPVEAGELSNTAALLGNLASLQESYITKANTKAYIDAADLTETQWENILFNNRLLHGYYYNDENGILIKAPKRAFAIKRPVATPDPTRGLVGSDIPANNKLEERKAIPPKTETEAPGVREYLNTLPGIPLFHVHDDSSITVVEAQTAFQKKMADQGFNSAAIEANLSGNVFSGLLSASGSWQDEKSHATVNRDVGKQTSLHVAYKFPRVAVDLSPEYLQLSDECWNDILQITDLDGVDRFEKQYGNAFPTQVMLGGFLHSSRFVDAQSTDHLEKIKAETKTAAGISFASPKLSLGVNYAKANGNEDEKSSGAAYQNANLAWEARGGDTTLCSNPPEWANTVKDYRNWRITEQSHMLSLKKVISQIDYLIYQRLEYPSNALPTTTPKGQTDALIRAFAKLLRVPNDPKLKSLAGFFSRDDSLNDFNTWLKQHGREKLLLGEDRTWDKLNPDQKIFYGCQVRSVYIRTRRPELLKASD</sequence>
<evidence type="ECO:0000256" key="1">
    <source>
        <dbReference type="SAM" id="MobiDB-lite"/>
    </source>
</evidence>
<evidence type="ECO:0000259" key="2">
    <source>
        <dbReference type="Pfam" id="PF22693"/>
    </source>
</evidence>
<dbReference type="AlphaFoldDB" id="A0A5M9ME05"/>
<dbReference type="VEuPathDB" id="FungiDB:EYZ11_012831"/>
<feature type="region of interest" description="Disordered" evidence="1">
    <location>
        <begin position="76"/>
        <end position="96"/>
    </location>
</feature>
<dbReference type="OrthoDB" id="2562973at2759"/>
<evidence type="ECO:0000313" key="3">
    <source>
        <dbReference type="EMBL" id="KAA8645208.1"/>
    </source>
</evidence>
<feature type="compositionally biased region" description="Polar residues" evidence="1">
    <location>
        <begin position="80"/>
        <end position="96"/>
    </location>
</feature>
<feature type="domain" description="MACPF-like" evidence="2">
    <location>
        <begin position="317"/>
        <end position="495"/>
    </location>
</feature>
<dbReference type="GeneID" id="54332127"/>
<comment type="caution">
    <text evidence="3">The sequence shown here is derived from an EMBL/GenBank/DDBJ whole genome shotgun (WGS) entry which is preliminary data.</text>
</comment>
<dbReference type="Proteomes" id="UP000324241">
    <property type="component" value="Unassembled WGS sequence"/>
</dbReference>